<dbReference type="PROSITE" id="PS01196">
    <property type="entry name" value="PEPT_TRNA_HYDROL_2"/>
    <property type="match status" value="1"/>
</dbReference>
<dbReference type="Proteomes" id="UP000467840">
    <property type="component" value="Chromosome 5"/>
</dbReference>
<dbReference type="GO" id="GO:0004045">
    <property type="term" value="F:peptidyl-tRNA hydrolase activity"/>
    <property type="evidence" value="ECO:0007669"/>
    <property type="project" value="InterPro"/>
</dbReference>
<feature type="domain" description="Cux N-terminal" evidence="13">
    <location>
        <begin position="15"/>
        <end position="125"/>
    </location>
</feature>
<dbReference type="InterPro" id="IPR018171">
    <property type="entry name" value="Pept_tRNA_hydro_CS"/>
</dbReference>
<evidence type="ECO:0000256" key="11">
    <source>
        <dbReference type="SAM" id="MobiDB-lite"/>
    </source>
</evidence>
<evidence type="ECO:0000256" key="10">
    <source>
        <dbReference type="SAM" id="Coils"/>
    </source>
</evidence>
<evidence type="ECO:0000313" key="15">
    <source>
        <dbReference type="Proteomes" id="UP000467840"/>
    </source>
</evidence>
<dbReference type="Gene3D" id="3.40.50.1470">
    <property type="entry name" value="Peptidyl-tRNA hydrolase"/>
    <property type="match status" value="1"/>
</dbReference>
<evidence type="ECO:0000256" key="7">
    <source>
        <dbReference type="ARBA" id="ARBA00023034"/>
    </source>
</evidence>
<dbReference type="GO" id="GO:0006891">
    <property type="term" value="P:intra-Golgi vesicle-mediated transport"/>
    <property type="evidence" value="ECO:0007669"/>
    <property type="project" value="InterPro"/>
</dbReference>
<comment type="similarity">
    <text evidence="2">Belongs to the CASP family.</text>
</comment>
<evidence type="ECO:0000256" key="6">
    <source>
        <dbReference type="ARBA" id="ARBA00022989"/>
    </source>
</evidence>
<organism evidence="14 15">
    <name type="scientific">Hevea brasiliensis</name>
    <name type="common">Para rubber tree</name>
    <name type="synonym">Siphonia brasiliensis</name>
    <dbReference type="NCBI Taxonomy" id="3981"/>
    <lineage>
        <taxon>Eukaryota</taxon>
        <taxon>Viridiplantae</taxon>
        <taxon>Streptophyta</taxon>
        <taxon>Embryophyta</taxon>
        <taxon>Tracheophyta</taxon>
        <taxon>Spermatophyta</taxon>
        <taxon>Magnoliopsida</taxon>
        <taxon>eudicotyledons</taxon>
        <taxon>Gunneridae</taxon>
        <taxon>Pentapetalae</taxon>
        <taxon>rosids</taxon>
        <taxon>fabids</taxon>
        <taxon>Malpighiales</taxon>
        <taxon>Euphorbiaceae</taxon>
        <taxon>Crotonoideae</taxon>
        <taxon>Micrandreae</taxon>
        <taxon>Hevea</taxon>
    </lineage>
</organism>
<accession>A0A6A6NJZ3</accession>
<keyword evidence="15" id="KW-1185">Reference proteome</keyword>
<dbReference type="Pfam" id="PF01195">
    <property type="entry name" value="Pept_tRNA_hydro"/>
    <property type="match status" value="1"/>
</dbReference>
<keyword evidence="9" id="KW-0472">Membrane</keyword>
<feature type="coiled-coil region" evidence="10">
    <location>
        <begin position="463"/>
        <end position="504"/>
    </location>
</feature>
<evidence type="ECO:0000256" key="3">
    <source>
        <dbReference type="ARBA" id="ARBA00018691"/>
    </source>
</evidence>
<evidence type="ECO:0000256" key="5">
    <source>
        <dbReference type="ARBA" id="ARBA00022692"/>
    </source>
</evidence>
<dbReference type="EMBL" id="JAAGAX010000001">
    <property type="protein sequence ID" value="KAF2325547.1"/>
    <property type="molecule type" value="Genomic_DNA"/>
</dbReference>
<keyword evidence="4" id="KW-0813">Transport</keyword>
<dbReference type="SUPFAM" id="SSF53178">
    <property type="entry name" value="Peptidyl-tRNA hydrolase-like"/>
    <property type="match status" value="1"/>
</dbReference>
<keyword evidence="5" id="KW-0812">Transmembrane</keyword>
<dbReference type="Pfam" id="PF25398">
    <property type="entry name" value="CUX1_N"/>
    <property type="match status" value="1"/>
</dbReference>
<dbReference type="NCBIfam" id="TIGR00447">
    <property type="entry name" value="pth"/>
    <property type="match status" value="1"/>
</dbReference>
<evidence type="ECO:0000256" key="4">
    <source>
        <dbReference type="ARBA" id="ARBA00022448"/>
    </source>
</evidence>
<dbReference type="GO" id="GO:0000139">
    <property type="term" value="C:Golgi membrane"/>
    <property type="evidence" value="ECO:0007669"/>
    <property type="project" value="UniProtKB-SubCell"/>
</dbReference>
<feature type="region of interest" description="Disordered" evidence="11">
    <location>
        <begin position="277"/>
        <end position="296"/>
    </location>
</feature>
<evidence type="ECO:0000256" key="9">
    <source>
        <dbReference type="ARBA" id="ARBA00023136"/>
    </source>
</evidence>
<dbReference type="Pfam" id="PF08172">
    <property type="entry name" value="CASP_C"/>
    <property type="match status" value="1"/>
</dbReference>
<evidence type="ECO:0000256" key="1">
    <source>
        <dbReference type="ARBA" id="ARBA00004409"/>
    </source>
</evidence>
<comment type="caution">
    <text evidence="14">The sequence shown here is derived from an EMBL/GenBank/DDBJ whole genome shotgun (WGS) entry which is preliminary data.</text>
</comment>
<feature type="domain" description="CASP C-terminal" evidence="12">
    <location>
        <begin position="427"/>
        <end position="564"/>
    </location>
</feature>
<evidence type="ECO:0000256" key="8">
    <source>
        <dbReference type="ARBA" id="ARBA00023054"/>
    </source>
</evidence>
<comment type="subcellular location">
    <subcellularLocation>
        <location evidence="1">Golgi apparatus membrane</location>
        <topology evidence="1">Single-pass type IV membrane protein</topology>
    </subcellularLocation>
</comment>
<evidence type="ECO:0000259" key="13">
    <source>
        <dbReference type="Pfam" id="PF25398"/>
    </source>
</evidence>
<keyword evidence="8 10" id="KW-0175">Coiled coil</keyword>
<dbReference type="InterPro" id="IPR036416">
    <property type="entry name" value="Pept_tRNA_hydro_sf"/>
</dbReference>
<keyword evidence="6" id="KW-1133">Transmembrane helix</keyword>
<feature type="coiled-coil region" evidence="10">
    <location>
        <begin position="310"/>
        <end position="355"/>
    </location>
</feature>
<evidence type="ECO:0000256" key="2">
    <source>
        <dbReference type="ARBA" id="ARBA00006415"/>
    </source>
</evidence>
<sequence length="770" mass="88182">MEAPQGGDKSNHQSSSPIPVVSNFWKEFELEKEKTVLDEQGLRIAENQENSLKNRRKLAESTRDFKKASPEEKLGLFNSLLKGYQEEVDNLTKRAKFGENAFLNIYQKLYEAPDPYPALASIAEQDLALSELESENRKMKIELEEFRTEATRLKNQQATIRRLEERNRQLEQQMEEKVKEIVEMKQRSLAEENQKTLEVLKEREQSLQDQLRQAKESVANMQKLHELAQSQLFEVRAQSEEERAAKQSEVNLLMDEVERAQTRLLSLEREKGLLRSQLQSANEETGSKNSDSVDSNSFLENSLSAKEKIISELNMELHNIETTLTNEREQHINEFKKLNMALNEKELALEEMKKELHARPTAKLVDDLRKKVKILQAVGYNSIEAEDWEVATTGEEMSKLESLLLDKNRKMEHELTQSKGYSSKDRKGGLFDDWDLSEGWGAESSESADQKHVSSEQDQNSMLKVICNQRDRFRTRLRETEEEVRQLNEKIGVLTAELEKTKADNVKLYGKIRYVQDYNLEKVVSRGSKKHAEDLESGFTSDVESKYKKIYEDDINPFAAFSKKVCSNFCIFLHHRVTYPGVHLSLQDVSFKLSEVGFEMVDAIANAEGISISSVSFRALFGKGFIGNVPVMLAKPQTFMNSSGESVGAIVSYYKIPLKQVLLIYDDLDLPFAKLRLLPKGGHGGHNGMRSVIDHFKGIRDFPRLRVGIGRPPGKMDTVNFVLRPFNKQEREELDFTFQHGIDAIRILLLEGFNRSATFVNSARSMEQCS</sequence>
<dbReference type="PANTHER" id="PTHR14043">
    <property type="entry name" value="CCAAT DISPLACEMENT PROTEIN-RELATED"/>
    <property type="match status" value="1"/>
</dbReference>
<dbReference type="InterPro" id="IPR012955">
    <property type="entry name" value="CASP_C"/>
</dbReference>
<keyword evidence="7" id="KW-0333">Golgi apparatus</keyword>
<evidence type="ECO:0000313" key="14">
    <source>
        <dbReference type="EMBL" id="KAF2325547.1"/>
    </source>
</evidence>
<dbReference type="PANTHER" id="PTHR14043:SF2">
    <property type="entry name" value="HOMEOBOX PROTEIN CUT"/>
    <property type="match status" value="1"/>
</dbReference>
<proteinExistence type="inferred from homology"/>
<protein>
    <recommendedName>
        <fullName evidence="3">Protein CASP</fullName>
    </recommendedName>
</protein>
<dbReference type="InterPro" id="IPR001328">
    <property type="entry name" value="Pept_tRNA_hydro"/>
</dbReference>
<dbReference type="AlphaFoldDB" id="A0A6A6NJZ3"/>
<evidence type="ECO:0000259" key="12">
    <source>
        <dbReference type="Pfam" id="PF08172"/>
    </source>
</evidence>
<dbReference type="InterPro" id="IPR057476">
    <property type="entry name" value="Cux_N"/>
</dbReference>
<gene>
    <name evidence="14" type="ORF">GH714_030168</name>
</gene>
<dbReference type="FunFam" id="3.40.50.1470:FF:000001">
    <property type="entry name" value="Peptidyl-tRNA hydrolase"/>
    <property type="match status" value="1"/>
</dbReference>
<name>A0A6A6NJZ3_HEVBR</name>
<reference evidence="14 15" key="1">
    <citation type="journal article" date="2020" name="Mol. Plant">
        <title>The Chromosome-Based Rubber Tree Genome Provides New Insights into Spurge Genome Evolution and Rubber Biosynthesis.</title>
        <authorList>
            <person name="Liu J."/>
            <person name="Shi C."/>
            <person name="Shi C.C."/>
            <person name="Li W."/>
            <person name="Zhang Q.J."/>
            <person name="Zhang Y."/>
            <person name="Li K."/>
            <person name="Lu H.F."/>
            <person name="Shi C."/>
            <person name="Zhu S.T."/>
            <person name="Xiao Z.Y."/>
            <person name="Nan H."/>
            <person name="Yue Y."/>
            <person name="Zhu X.G."/>
            <person name="Wu Y."/>
            <person name="Hong X.N."/>
            <person name="Fan G.Y."/>
            <person name="Tong Y."/>
            <person name="Zhang D."/>
            <person name="Mao C.L."/>
            <person name="Liu Y.L."/>
            <person name="Hao S.J."/>
            <person name="Liu W.Q."/>
            <person name="Lv M.Q."/>
            <person name="Zhang H.B."/>
            <person name="Liu Y."/>
            <person name="Hu-Tang G.R."/>
            <person name="Wang J.P."/>
            <person name="Wang J.H."/>
            <person name="Sun Y.H."/>
            <person name="Ni S.B."/>
            <person name="Chen W.B."/>
            <person name="Zhang X.C."/>
            <person name="Jiao Y.N."/>
            <person name="Eichler E.E."/>
            <person name="Li G.H."/>
            <person name="Liu X."/>
            <person name="Gao L.Z."/>
        </authorList>
    </citation>
    <scope>NUCLEOTIDE SEQUENCE [LARGE SCALE GENOMIC DNA]</scope>
    <source>
        <strain evidence="15">cv. GT1</strain>
        <tissue evidence="14">Leaf</tissue>
    </source>
</reference>